<evidence type="ECO:0000259" key="2">
    <source>
        <dbReference type="Pfam" id="PF01832"/>
    </source>
</evidence>
<protein>
    <recommendedName>
        <fullName evidence="2">Mannosyl-glycoprotein endo-beta-N-acetylglucosamidase-like domain-containing protein</fullName>
    </recommendedName>
</protein>
<dbReference type="Proteomes" id="UP001319874">
    <property type="component" value="Chromosome 4"/>
</dbReference>
<feature type="domain" description="Mannosyl-glycoprotein endo-beta-N-acetylglucosamidase-like" evidence="2">
    <location>
        <begin position="90"/>
        <end position="235"/>
    </location>
</feature>
<name>A0ABM7U1Q3_9BURK</name>
<keyword evidence="1" id="KW-0732">Signal</keyword>
<accession>A0ABM7U1Q3</accession>
<keyword evidence="4" id="KW-1185">Reference proteome</keyword>
<dbReference type="Pfam" id="PF01832">
    <property type="entry name" value="Glucosaminidase"/>
    <property type="match status" value="1"/>
</dbReference>
<evidence type="ECO:0000313" key="3">
    <source>
        <dbReference type="EMBL" id="BCZ85301.1"/>
    </source>
</evidence>
<evidence type="ECO:0000313" key="4">
    <source>
        <dbReference type="Proteomes" id="UP001319874"/>
    </source>
</evidence>
<dbReference type="Gene3D" id="1.10.530.10">
    <property type="match status" value="1"/>
</dbReference>
<organism evidence="3 4">
    <name type="scientific">Paraburkholderia terrae</name>
    <dbReference type="NCBI Taxonomy" id="311230"/>
    <lineage>
        <taxon>Bacteria</taxon>
        <taxon>Pseudomonadati</taxon>
        <taxon>Pseudomonadota</taxon>
        <taxon>Betaproteobacteria</taxon>
        <taxon>Burkholderiales</taxon>
        <taxon>Burkholderiaceae</taxon>
        <taxon>Paraburkholderia</taxon>
    </lineage>
</organism>
<dbReference type="EMBL" id="AP024958">
    <property type="protein sequence ID" value="BCZ85301.1"/>
    <property type="molecule type" value="Genomic_DNA"/>
</dbReference>
<feature type="chain" id="PRO_5046335657" description="Mannosyl-glycoprotein endo-beta-N-acetylglucosamidase-like domain-containing protein" evidence="1">
    <location>
        <begin position="24"/>
        <end position="281"/>
    </location>
</feature>
<dbReference type="InterPro" id="IPR002901">
    <property type="entry name" value="MGlyc_endo_b_GlcNAc-like_dom"/>
</dbReference>
<feature type="signal peptide" evidence="1">
    <location>
        <begin position="1"/>
        <end position="23"/>
    </location>
</feature>
<dbReference type="RefSeq" id="WP_229517483.1">
    <property type="nucleotide sequence ID" value="NZ_AP024958.1"/>
</dbReference>
<evidence type="ECO:0000256" key="1">
    <source>
        <dbReference type="SAM" id="SignalP"/>
    </source>
</evidence>
<reference evidence="3 4" key="1">
    <citation type="journal article" date="2022" name="Front. Microbiol.">
        <title>Identification and characterization of a novel class of self-sufficient cytochrome P450 hydroxylase involved in cyclohexanecarboxylate degradation in Paraburkholderia terrae strain KU-64.</title>
        <authorList>
            <person name="Yamamoto T."/>
            <person name="Hasegawa Y."/>
            <person name="Iwaki H."/>
        </authorList>
    </citation>
    <scope>NUCLEOTIDE SEQUENCE [LARGE SCALE GENOMIC DNA]</scope>
    <source>
        <strain evidence="3 4">KU-64</strain>
    </source>
</reference>
<proteinExistence type="predicted"/>
<gene>
    <name evidence="3" type="ORF">PTKU64_89760</name>
</gene>
<sequence>MKLTFRVVAFSVLCELWMLPAMAQTPEDVLRSPDICSVRLSVLRKRLDAVRTDEQRAAAAAEAKTWTCYAPQPGHPTAQEKRDYIHRISQYASDAEARYHIPAAVIAAMALVEAGYGYTRTAQHAHNLFGWKAPVRGAPPHYVLACQDTAGEYGNKDDNRCYVTFDSEQQSVDYVAGRLASGFAANYASANDRYRKETAAGVGVIERTQNWIAGIAQPYNWQPLTYARNICRLMRSPMSGSDEIDTDSNLYRLSAKAGEQISLSTLAADSRSCNAITVPPK</sequence>